<keyword evidence="2" id="KW-0472">Membrane</keyword>
<name>A0A448N1V9_9ACTN</name>
<dbReference type="Proteomes" id="UP000273044">
    <property type="component" value="Chromosome"/>
</dbReference>
<feature type="compositionally biased region" description="Low complexity" evidence="1">
    <location>
        <begin position="89"/>
        <end position="111"/>
    </location>
</feature>
<proteinExistence type="predicted"/>
<evidence type="ECO:0000313" key="3">
    <source>
        <dbReference type="EMBL" id="VEH71344.1"/>
    </source>
</evidence>
<evidence type="ECO:0000256" key="2">
    <source>
        <dbReference type="SAM" id="Phobius"/>
    </source>
</evidence>
<reference evidence="3 4" key="1">
    <citation type="submission" date="2018-12" db="EMBL/GenBank/DDBJ databases">
        <authorList>
            <consortium name="Pathogen Informatics"/>
        </authorList>
    </citation>
    <scope>NUCLEOTIDE SEQUENCE [LARGE SCALE GENOMIC DNA]</scope>
    <source>
        <strain evidence="3 4">NCTC12967</strain>
    </source>
</reference>
<sequence length="255" mass="26690">MSNNQWPGYGQQQPQPGYNGQQPYTQPGYGEQPQYGYGGQPPYGASGYGAPQQPPKKNRTGLIVALVGVLVIALAFGAWWFLGRDNQQTADPSATATTTQASSQTPSSTDPTRGKTSKSTPPASETGVPRSTKTSDDDSSGSGMPPEMPKSFNGFEALSPSKVLTLYLRGSDIFSVFYIKGEAMAEGMARTLENPETFGEWTCGTTTRTGNSSTPASGISCIAAAHGGAVIASMGPNGKASEIAENGKAFLEAWK</sequence>
<dbReference type="GeneID" id="71769761"/>
<feature type="transmembrane region" description="Helical" evidence="2">
    <location>
        <begin position="62"/>
        <end position="82"/>
    </location>
</feature>
<evidence type="ECO:0000256" key="1">
    <source>
        <dbReference type="SAM" id="MobiDB-lite"/>
    </source>
</evidence>
<dbReference type="AlphaFoldDB" id="A0A448N1V9"/>
<accession>A0A448N1V9</accession>
<keyword evidence="4" id="KW-1185">Reference proteome</keyword>
<dbReference type="RefSeq" id="WP_014847704.1">
    <property type="nucleotide sequence ID" value="NZ_CAUVFS010000013.1"/>
</dbReference>
<evidence type="ECO:0000313" key="4">
    <source>
        <dbReference type="Proteomes" id="UP000273044"/>
    </source>
</evidence>
<dbReference type="EMBL" id="LR134406">
    <property type="protein sequence ID" value="VEH71344.1"/>
    <property type="molecule type" value="Genomic_DNA"/>
</dbReference>
<feature type="compositionally biased region" description="Low complexity" evidence="1">
    <location>
        <begin position="1"/>
        <end position="35"/>
    </location>
</feature>
<gene>
    <name evidence="3" type="ORF">NCTC12967_02664</name>
</gene>
<feature type="compositionally biased region" description="Low complexity" evidence="1">
    <location>
        <begin position="42"/>
        <end position="51"/>
    </location>
</feature>
<organism evidence="3 4">
    <name type="scientific">Arachnia propionica</name>
    <dbReference type="NCBI Taxonomy" id="1750"/>
    <lineage>
        <taxon>Bacteria</taxon>
        <taxon>Bacillati</taxon>
        <taxon>Actinomycetota</taxon>
        <taxon>Actinomycetes</taxon>
        <taxon>Propionibacteriales</taxon>
        <taxon>Propionibacteriaceae</taxon>
        <taxon>Arachnia</taxon>
    </lineage>
</organism>
<feature type="region of interest" description="Disordered" evidence="1">
    <location>
        <begin position="89"/>
        <end position="153"/>
    </location>
</feature>
<protein>
    <submittedName>
        <fullName evidence="3">Uncharacterized protein conserved in bacteria</fullName>
    </submittedName>
</protein>
<keyword evidence="2" id="KW-0812">Transmembrane</keyword>
<feature type="region of interest" description="Disordered" evidence="1">
    <location>
        <begin position="1"/>
        <end position="54"/>
    </location>
</feature>
<keyword evidence="2" id="KW-1133">Transmembrane helix</keyword>